<keyword evidence="2 6" id="KW-0812">Transmembrane</keyword>
<evidence type="ECO:0000313" key="8">
    <source>
        <dbReference type="EMBL" id="KXJ91086.1"/>
    </source>
</evidence>
<dbReference type="STRING" id="196109.A0A136J269"/>
<dbReference type="OrthoDB" id="74314at2759"/>
<keyword evidence="3 6" id="KW-1133">Transmembrane helix</keyword>
<gene>
    <name evidence="8" type="ORF">Micbo1qcDRAFT_234313</name>
</gene>
<evidence type="ECO:0000256" key="1">
    <source>
        <dbReference type="ARBA" id="ARBA00004141"/>
    </source>
</evidence>
<keyword evidence="4 6" id="KW-0472">Membrane</keyword>
<evidence type="ECO:0000259" key="7">
    <source>
        <dbReference type="Pfam" id="PF06398"/>
    </source>
</evidence>
<comment type="subcellular location">
    <subcellularLocation>
        <location evidence="1">Membrane</location>
        <topology evidence="1">Multi-pass membrane protein</topology>
    </subcellularLocation>
</comment>
<proteinExistence type="predicted"/>
<dbReference type="GO" id="GO:0007031">
    <property type="term" value="P:peroxisome organization"/>
    <property type="evidence" value="ECO:0007669"/>
    <property type="project" value="UniProtKB-ARBA"/>
</dbReference>
<evidence type="ECO:0000256" key="2">
    <source>
        <dbReference type="ARBA" id="ARBA00022692"/>
    </source>
</evidence>
<name>A0A136J269_9PEZI</name>
<evidence type="ECO:0000256" key="5">
    <source>
        <dbReference type="SAM" id="MobiDB-lite"/>
    </source>
</evidence>
<dbReference type="EMBL" id="KQ964251">
    <property type="protein sequence ID" value="KXJ91086.1"/>
    <property type="molecule type" value="Genomic_DNA"/>
</dbReference>
<dbReference type="InterPro" id="IPR052816">
    <property type="entry name" value="Peroxisomal_Membrane_PEX28-32"/>
</dbReference>
<evidence type="ECO:0000256" key="4">
    <source>
        <dbReference type="ARBA" id="ARBA00023136"/>
    </source>
</evidence>
<protein>
    <submittedName>
        <fullName evidence="8">Integral peroxisomal membrane peroxin-domain-containing protein</fullName>
    </submittedName>
</protein>
<dbReference type="PANTHER" id="PTHR28304:SF2">
    <property type="entry name" value="PEROXISOMAL MEMBRANE PROTEIN PEX29"/>
    <property type="match status" value="1"/>
</dbReference>
<keyword evidence="9" id="KW-1185">Reference proteome</keyword>
<feature type="transmembrane region" description="Helical" evidence="6">
    <location>
        <begin position="257"/>
        <end position="276"/>
    </location>
</feature>
<feature type="region of interest" description="Disordered" evidence="5">
    <location>
        <begin position="1"/>
        <end position="55"/>
    </location>
</feature>
<dbReference type="AlphaFoldDB" id="A0A136J269"/>
<evidence type="ECO:0000256" key="3">
    <source>
        <dbReference type="ARBA" id="ARBA00022989"/>
    </source>
</evidence>
<organism evidence="8 9">
    <name type="scientific">Microdochium bolleyi</name>
    <dbReference type="NCBI Taxonomy" id="196109"/>
    <lineage>
        <taxon>Eukaryota</taxon>
        <taxon>Fungi</taxon>
        <taxon>Dikarya</taxon>
        <taxon>Ascomycota</taxon>
        <taxon>Pezizomycotina</taxon>
        <taxon>Sordariomycetes</taxon>
        <taxon>Xylariomycetidae</taxon>
        <taxon>Xylariales</taxon>
        <taxon>Microdochiaceae</taxon>
        <taxon>Microdochium</taxon>
    </lineage>
</organism>
<feature type="transmembrane region" description="Helical" evidence="6">
    <location>
        <begin position="161"/>
        <end position="182"/>
    </location>
</feature>
<reference evidence="9" key="1">
    <citation type="submission" date="2016-02" db="EMBL/GenBank/DDBJ databases">
        <title>Draft genome sequence of Microdochium bolleyi, a fungal endophyte of beachgrass.</title>
        <authorList>
            <consortium name="DOE Joint Genome Institute"/>
            <person name="David A.S."/>
            <person name="May G."/>
            <person name="Haridas S."/>
            <person name="Lim J."/>
            <person name="Wang M."/>
            <person name="Labutti K."/>
            <person name="Lipzen A."/>
            <person name="Barry K."/>
            <person name="Grigoriev I.V."/>
        </authorList>
    </citation>
    <scope>NUCLEOTIDE SEQUENCE [LARGE SCALE GENOMIC DNA]</scope>
    <source>
        <strain evidence="9">J235TASD1</strain>
    </source>
</reference>
<feature type="transmembrane region" description="Helical" evidence="6">
    <location>
        <begin position="512"/>
        <end position="536"/>
    </location>
</feature>
<sequence length="549" mass="60972">MDNGGPSDAFVNRDDPIPVIRLGKGRAPSPTPSYSQLGSHDAEQSGAETPTQGKGLRGRFSALKEKANLQAGVQDRLLEKLLAQVLEGGDADDGAQPGVRAHAEKPNFNLQTMSNNFRRLNARIGVVFVFQAKVARLLAWRTPTHTLSLLAVYTFVCLDPYLLPLVPLTALLFGVMVPYFMARHPAADFSLSSEQAIGYSPRGPPIAPAMTVKPVKELSLDFFRNMRDLQNSMEDFSQAHDAIASFVVPRTNFSDEALSSALFVAVCGACLVMSIAGRLLPYRFIALTTGWLAICAGHPMIQKHLETVHKTHVHPQQVVALKWMDKWVQNDVILDGAPETREVEIFELQRLSSAGEWEPWLFSAYPHDPMSPQRVSGERPLGTRFFEDVLPPAGWQWSEKKWALDLWSREWVEERIITGVEIETEGERWVYDIYDEKAANQVGIAEDYTAKGKDKLKIGPTWEEGEDYDGKRGEWRRRLWWDVPVATAPEPATISSYGYVTEGGGDGAGGAVEILCHVLMGTTAALLFIALPFALWNYAKARRRGAIEL</sequence>
<dbReference type="InterPro" id="IPR010482">
    <property type="entry name" value="TECPR1-like_DysF"/>
</dbReference>
<dbReference type="GO" id="GO:0005778">
    <property type="term" value="C:peroxisomal membrane"/>
    <property type="evidence" value="ECO:0007669"/>
    <property type="project" value="TreeGrafter"/>
</dbReference>
<evidence type="ECO:0000313" key="9">
    <source>
        <dbReference type="Proteomes" id="UP000070501"/>
    </source>
</evidence>
<dbReference type="Proteomes" id="UP000070501">
    <property type="component" value="Unassembled WGS sequence"/>
</dbReference>
<dbReference type="PANTHER" id="PTHR28304">
    <property type="entry name" value="PEROXISOMAL MEMBRANE PROTEIN PEX29"/>
    <property type="match status" value="1"/>
</dbReference>
<feature type="domain" description="TECPR1-like DysF" evidence="7">
    <location>
        <begin position="108"/>
        <end position="480"/>
    </location>
</feature>
<dbReference type="FunCoup" id="A0A136J269">
    <property type="interactions" value="59"/>
</dbReference>
<accession>A0A136J269</accession>
<dbReference type="InParanoid" id="A0A136J269"/>
<dbReference type="Pfam" id="PF06398">
    <property type="entry name" value="Pex24p"/>
    <property type="match status" value="1"/>
</dbReference>
<evidence type="ECO:0000256" key="6">
    <source>
        <dbReference type="SAM" id="Phobius"/>
    </source>
</evidence>